<evidence type="ECO:0000256" key="1">
    <source>
        <dbReference type="SAM" id="SignalP"/>
    </source>
</evidence>
<dbReference type="EMBL" id="MT905096">
    <property type="protein sequence ID" value="UDM59709.1"/>
    <property type="molecule type" value="mRNA"/>
</dbReference>
<proteinExistence type="evidence at transcript level"/>
<organism evidence="2">
    <name type="scientific">Corcyra cephalonica</name>
    <name type="common">Rice moth</name>
    <dbReference type="NCBI Taxonomy" id="139036"/>
    <lineage>
        <taxon>Eukaryota</taxon>
        <taxon>Metazoa</taxon>
        <taxon>Ecdysozoa</taxon>
        <taxon>Arthropoda</taxon>
        <taxon>Hexapoda</taxon>
        <taxon>Insecta</taxon>
        <taxon>Pterygota</taxon>
        <taxon>Neoptera</taxon>
        <taxon>Endopterygota</taxon>
        <taxon>Lepidoptera</taxon>
        <taxon>Glossata</taxon>
        <taxon>Ditrysia</taxon>
        <taxon>Pyraloidea</taxon>
        <taxon>Pyralidae</taxon>
        <taxon>Galleriinae</taxon>
        <taxon>Corcyra</taxon>
    </lineage>
</organism>
<reference evidence="2" key="1">
    <citation type="submission" date="2020-08" db="EMBL/GenBank/DDBJ databases">
        <authorList>
            <person name="Huang Z."/>
            <person name="Zhang Q."/>
        </authorList>
    </citation>
    <scope>NUCLEOTIDE SEQUENCE</scope>
    <source>
        <strain evidence="2">Cluster-2393.9205</strain>
    </source>
</reference>
<dbReference type="PANTHER" id="PTHR11257">
    <property type="entry name" value="CHEMOSENSORY PROTEIN-RELATED"/>
    <property type="match status" value="1"/>
</dbReference>
<dbReference type="PANTHER" id="PTHR11257:SF13">
    <property type="entry name" value="GEO07322P1"/>
    <property type="match status" value="1"/>
</dbReference>
<feature type="chain" id="PRO_5035422736" evidence="1">
    <location>
        <begin position="17"/>
        <end position="122"/>
    </location>
</feature>
<dbReference type="Pfam" id="PF03392">
    <property type="entry name" value="OS-D"/>
    <property type="match status" value="1"/>
</dbReference>
<keyword evidence="1" id="KW-0732">Signal</keyword>
<evidence type="ECO:0000313" key="2">
    <source>
        <dbReference type="EMBL" id="UDM59709.1"/>
    </source>
</evidence>
<sequence length="122" mass="13826">MKLLVIFCAVVAMAVADEKYPTTNDNFDIEALAASKPDLEAFTECFIQDTNCNRISSDFKKDLAEAVREACAKCTDAQKHILKRYLEALQKEVPEKFEEFKKKYDPEGTLFEPLKAAIGLRK</sequence>
<accession>A0A8K1P7T7</accession>
<dbReference type="AlphaFoldDB" id="A0A8K1P7T7"/>
<dbReference type="Gene3D" id="1.10.2080.10">
    <property type="entry name" value="Insect odorant-binding protein A10/Ejaculatory bulb-specific protein 3"/>
    <property type="match status" value="1"/>
</dbReference>
<dbReference type="InterPro" id="IPR005055">
    <property type="entry name" value="A10/PebIII"/>
</dbReference>
<dbReference type="InterPro" id="IPR036682">
    <property type="entry name" value="OS_D_A10/PebIII_sf"/>
</dbReference>
<protein>
    <submittedName>
        <fullName evidence="2">Putative chemosensory protein 16</fullName>
    </submittedName>
</protein>
<name>A0A8K1P7T7_CORCP</name>
<dbReference type="SUPFAM" id="SSF100910">
    <property type="entry name" value="Chemosensory protein Csp2"/>
    <property type="match status" value="1"/>
</dbReference>
<feature type="signal peptide" evidence="1">
    <location>
        <begin position="1"/>
        <end position="16"/>
    </location>
</feature>